<evidence type="ECO:0000313" key="2">
    <source>
        <dbReference type="Proteomes" id="UP000240418"/>
    </source>
</evidence>
<reference evidence="1 2" key="1">
    <citation type="submission" date="2018-03" db="EMBL/GenBank/DDBJ databases">
        <title>Genomic Encyclopedia of Archaeal and Bacterial Type Strains, Phase II (KMG-II): from individual species to whole genera.</title>
        <authorList>
            <person name="Goeker M."/>
        </authorList>
    </citation>
    <scope>NUCLEOTIDE SEQUENCE [LARGE SCALE GENOMIC DNA]</scope>
    <source>
        <strain evidence="1 2">DSM 100673</strain>
    </source>
</reference>
<proteinExistence type="predicted"/>
<organism evidence="1 2">
    <name type="scientific">Shimia abyssi</name>
    <dbReference type="NCBI Taxonomy" id="1662395"/>
    <lineage>
        <taxon>Bacteria</taxon>
        <taxon>Pseudomonadati</taxon>
        <taxon>Pseudomonadota</taxon>
        <taxon>Alphaproteobacteria</taxon>
        <taxon>Rhodobacterales</taxon>
        <taxon>Roseobacteraceae</taxon>
    </lineage>
</organism>
<dbReference type="Proteomes" id="UP000240418">
    <property type="component" value="Unassembled WGS sequence"/>
</dbReference>
<dbReference type="EMBL" id="PYGJ01000009">
    <property type="protein sequence ID" value="PSL18689.1"/>
    <property type="molecule type" value="Genomic_DNA"/>
</dbReference>
<keyword evidence="2" id="KW-1185">Reference proteome</keyword>
<gene>
    <name evidence="1" type="ORF">CLV88_10974</name>
</gene>
<protein>
    <submittedName>
        <fullName evidence="1">Uncharacterized protein</fullName>
    </submittedName>
</protein>
<name>A0A2P8FAE8_9RHOB</name>
<accession>A0A2P8FAE8</accession>
<comment type="caution">
    <text evidence="1">The sequence shown here is derived from an EMBL/GenBank/DDBJ whole genome shotgun (WGS) entry which is preliminary data.</text>
</comment>
<evidence type="ECO:0000313" key="1">
    <source>
        <dbReference type="EMBL" id="PSL18689.1"/>
    </source>
</evidence>
<sequence length="90" mass="9874">MSAAALQCDKVAITKQPIITVKPYNSAHIINRCSRCSAFYTNRACSGVINSSICRSAMLSLDLVCVLLSRWVRAVWSYCSNGSQRVSLLT</sequence>
<dbReference type="AlphaFoldDB" id="A0A2P8FAE8"/>